<evidence type="ECO:0000313" key="2">
    <source>
        <dbReference type="EMBL" id="AGP33437.1"/>
    </source>
</evidence>
<dbReference type="AlphaFoldDB" id="S4XJT6"/>
<proteinExistence type="predicted"/>
<evidence type="ECO:0000256" key="1">
    <source>
        <dbReference type="SAM" id="MobiDB-lite"/>
    </source>
</evidence>
<dbReference type="KEGG" id="scu:SCE1572_02265"/>
<dbReference type="EMBL" id="CP003969">
    <property type="protein sequence ID" value="AGP33437.1"/>
    <property type="molecule type" value="Genomic_DNA"/>
</dbReference>
<accession>S4XJT6</accession>
<dbReference type="HOGENOM" id="CLU_2496263_0_0_7"/>
<name>S4XJT6_SORCE</name>
<dbReference type="Proteomes" id="UP000014803">
    <property type="component" value="Chromosome"/>
</dbReference>
<sequence>MASALAGDRDALAITGEPRLAGCLGKAAGSGPGVAAVPEQVRWTTPAFKTQVPHAGIGGGGGQPHGPRVQKEKEEGAPVSSVCALS</sequence>
<evidence type="ECO:0000313" key="3">
    <source>
        <dbReference type="Proteomes" id="UP000014803"/>
    </source>
</evidence>
<reference evidence="2 3" key="1">
    <citation type="journal article" date="2013" name="Sci. Rep.">
        <title>Extraordinary expansion of a Sorangium cellulosum genome from an alkaline milieu.</title>
        <authorList>
            <person name="Han K."/>
            <person name="Li Z.F."/>
            <person name="Peng R."/>
            <person name="Zhu L.P."/>
            <person name="Zhou T."/>
            <person name="Wang L.G."/>
            <person name="Li S.G."/>
            <person name="Zhang X.B."/>
            <person name="Hu W."/>
            <person name="Wu Z.H."/>
            <person name="Qin N."/>
            <person name="Li Y.Z."/>
        </authorList>
    </citation>
    <scope>NUCLEOTIDE SEQUENCE [LARGE SCALE GENOMIC DNA]</scope>
    <source>
        <strain evidence="2 3">So0157-2</strain>
    </source>
</reference>
<protein>
    <submittedName>
        <fullName evidence="2">Uncharacterized protein</fullName>
    </submittedName>
</protein>
<gene>
    <name evidence="2" type="ORF">SCE1572_02265</name>
</gene>
<feature type="region of interest" description="Disordered" evidence="1">
    <location>
        <begin position="51"/>
        <end position="86"/>
    </location>
</feature>
<organism evidence="2 3">
    <name type="scientific">Sorangium cellulosum So0157-2</name>
    <dbReference type="NCBI Taxonomy" id="1254432"/>
    <lineage>
        <taxon>Bacteria</taxon>
        <taxon>Pseudomonadati</taxon>
        <taxon>Myxococcota</taxon>
        <taxon>Polyangia</taxon>
        <taxon>Polyangiales</taxon>
        <taxon>Polyangiaceae</taxon>
        <taxon>Sorangium</taxon>
    </lineage>
</organism>